<feature type="transmembrane region" description="Helical" evidence="1">
    <location>
        <begin position="6"/>
        <end position="34"/>
    </location>
</feature>
<dbReference type="Gene3D" id="3.40.50.720">
    <property type="entry name" value="NAD(P)-binding Rossmann-like Domain"/>
    <property type="match status" value="1"/>
</dbReference>
<evidence type="ECO:0000313" key="2">
    <source>
        <dbReference type="EMBL" id="KAK4148916.1"/>
    </source>
</evidence>
<name>A0AAN6VDK1_9PEZI</name>
<dbReference type="EMBL" id="MU857235">
    <property type="protein sequence ID" value="KAK4148916.1"/>
    <property type="molecule type" value="Genomic_DNA"/>
</dbReference>
<proteinExistence type="predicted"/>
<keyword evidence="1" id="KW-0812">Transmembrane</keyword>
<evidence type="ECO:0000256" key="1">
    <source>
        <dbReference type="SAM" id="Phobius"/>
    </source>
</evidence>
<organism evidence="2 3">
    <name type="scientific">Chaetomidium leptoderma</name>
    <dbReference type="NCBI Taxonomy" id="669021"/>
    <lineage>
        <taxon>Eukaryota</taxon>
        <taxon>Fungi</taxon>
        <taxon>Dikarya</taxon>
        <taxon>Ascomycota</taxon>
        <taxon>Pezizomycotina</taxon>
        <taxon>Sordariomycetes</taxon>
        <taxon>Sordariomycetidae</taxon>
        <taxon>Sordariales</taxon>
        <taxon>Chaetomiaceae</taxon>
        <taxon>Chaetomidium</taxon>
    </lineage>
</organism>
<dbReference type="SUPFAM" id="SSF51735">
    <property type="entry name" value="NAD(P)-binding Rossmann-fold domains"/>
    <property type="match status" value="1"/>
</dbReference>
<reference evidence="2" key="1">
    <citation type="journal article" date="2023" name="Mol. Phylogenet. Evol.">
        <title>Genome-scale phylogeny and comparative genomics of the fungal order Sordariales.</title>
        <authorList>
            <person name="Hensen N."/>
            <person name="Bonometti L."/>
            <person name="Westerberg I."/>
            <person name="Brannstrom I.O."/>
            <person name="Guillou S."/>
            <person name="Cros-Aarteil S."/>
            <person name="Calhoun S."/>
            <person name="Haridas S."/>
            <person name="Kuo A."/>
            <person name="Mondo S."/>
            <person name="Pangilinan J."/>
            <person name="Riley R."/>
            <person name="LaButti K."/>
            <person name="Andreopoulos B."/>
            <person name="Lipzen A."/>
            <person name="Chen C."/>
            <person name="Yan M."/>
            <person name="Daum C."/>
            <person name="Ng V."/>
            <person name="Clum A."/>
            <person name="Steindorff A."/>
            <person name="Ohm R.A."/>
            <person name="Martin F."/>
            <person name="Silar P."/>
            <person name="Natvig D.O."/>
            <person name="Lalanne C."/>
            <person name="Gautier V."/>
            <person name="Ament-Velasquez S.L."/>
            <person name="Kruys A."/>
            <person name="Hutchinson M.I."/>
            <person name="Powell A.J."/>
            <person name="Barry K."/>
            <person name="Miller A.N."/>
            <person name="Grigoriev I.V."/>
            <person name="Debuchy R."/>
            <person name="Gladieux P."/>
            <person name="Hiltunen Thoren M."/>
            <person name="Johannesson H."/>
        </authorList>
    </citation>
    <scope>NUCLEOTIDE SEQUENCE</scope>
    <source>
        <strain evidence="2">CBS 538.74</strain>
    </source>
</reference>
<sequence length="121" mass="13590">PFTNLLLIGATGFIGTPILHALLAVPSLTIITILKRASPRHPHHHRSPTIDYLSKPSFIPALEGSRRHHLLLPHHPLGKIKPPNSSSSNLSGVRRYYAPQRVWHALTRRRSWPVFRDKGAV</sequence>
<protein>
    <submittedName>
        <fullName evidence="2">Uncharacterized protein</fullName>
    </submittedName>
</protein>
<dbReference type="Proteomes" id="UP001302745">
    <property type="component" value="Unassembled WGS sequence"/>
</dbReference>
<dbReference type="InterPro" id="IPR036291">
    <property type="entry name" value="NAD(P)-bd_dom_sf"/>
</dbReference>
<keyword evidence="3" id="KW-1185">Reference proteome</keyword>
<evidence type="ECO:0000313" key="3">
    <source>
        <dbReference type="Proteomes" id="UP001302745"/>
    </source>
</evidence>
<feature type="non-terminal residue" evidence="2">
    <location>
        <position position="1"/>
    </location>
</feature>
<gene>
    <name evidence="2" type="ORF">C8A00DRAFT_19338</name>
</gene>
<reference evidence="2" key="2">
    <citation type="submission" date="2023-05" db="EMBL/GenBank/DDBJ databases">
        <authorList>
            <consortium name="Lawrence Berkeley National Laboratory"/>
            <person name="Steindorff A."/>
            <person name="Hensen N."/>
            <person name="Bonometti L."/>
            <person name="Westerberg I."/>
            <person name="Brannstrom I.O."/>
            <person name="Guillou S."/>
            <person name="Cros-Aarteil S."/>
            <person name="Calhoun S."/>
            <person name="Haridas S."/>
            <person name="Kuo A."/>
            <person name="Mondo S."/>
            <person name="Pangilinan J."/>
            <person name="Riley R."/>
            <person name="Labutti K."/>
            <person name="Andreopoulos B."/>
            <person name="Lipzen A."/>
            <person name="Chen C."/>
            <person name="Yanf M."/>
            <person name="Daum C."/>
            <person name="Ng V."/>
            <person name="Clum A."/>
            <person name="Ohm R."/>
            <person name="Martin F."/>
            <person name="Silar P."/>
            <person name="Natvig D."/>
            <person name="Lalanne C."/>
            <person name="Gautier V."/>
            <person name="Ament-Velasquez S.L."/>
            <person name="Kruys A."/>
            <person name="Hutchinson M.I."/>
            <person name="Powell A.J."/>
            <person name="Barry K."/>
            <person name="Miller A.N."/>
            <person name="Grigoriev I.V."/>
            <person name="Debuchy R."/>
            <person name="Gladieux P."/>
            <person name="Thoren M.H."/>
            <person name="Johannesson H."/>
        </authorList>
    </citation>
    <scope>NUCLEOTIDE SEQUENCE</scope>
    <source>
        <strain evidence="2">CBS 538.74</strain>
    </source>
</reference>
<accession>A0AAN6VDK1</accession>
<keyword evidence="1" id="KW-0472">Membrane</keyword>
<dbReference type="AlphaFoldDB" id="A0AAN6VDK1"/>
<comment type="caution">
    <text evidence="2">The sequence shown here is derived from an EMBL/GenBank/DDBJ whole genome shotgun (WGS) entry which is preliminary data.</text>
</comment>
<keyword evidence="1" id="KW-1133">Transmembrane helix</keyword>